<evidence type="ECO:0000313" key="2">
    <source>
        <dbReference type="EMBL" id="MBC8627111.1"/>
    </source>
</evidence>
<dbReference type="SUPFAM" id="SSF53098">
    <property type="entry name" value="Ribonuclease H-like"/>
    <property type="match status" value="1"/>
</dbReference>
<dbReference type="EMBL" id="JACRTP010000001">
    <property type="protein sequence ID" value="MBC8627111.1"/>
    <property type="molecule type" value="Genomic_DNA"/>
</dbReference>
<evidence type="ECO:0000259" key="1">
    <source>
        <dbReference type="Pfam" id="PF13482"/>
    </source>
</evidence>
<dbReference type="PANTHER" id="PTHR38462:SF1">
    <property type="entry name" value="YPRB RIBONUCLEASE H-LIKE DOMAIN-CONTAINING PROTEIN"/>
    <property type="match status" value="1"/>
</dbReference>
<sequence>MLTIASFYSNFYYNCIDHFFQKNSISKERTLFFDIETTGLSHKTSHLYLIGAAVFEKTSFKLYQFLAEHETSEEETALLQSFYKLCSDRDCLIHFNGTTFDIPYLLHKSTQYQVSSPLLSMKSIDLYRTLRPISFLLPVSDFKQRTLEPLCHYQRLDTMDGKQLIQVFHSFASLHKKEDQNLLLLHNHDDIEGMFHLLSLDILKAVLNGKFEFIQSHILKSTTLNGDIRTDILFQFSLPSVLPTDFSYHLEMFSLTFSGHTGKLKLPLLSGTLRYFYKNYKNYYYLPLEDEAVHKSIASYVDSSCRQKAKASNCYKKISGFFLRAYGNPNLSQFKTDYESKEIYIQWTSEFSTSPEMQQEFLREFLKNLPKK</sequence>
<dbReference type="PANTHER" id="PTHR38462">
    <property type="entry name" value="EXONUCLEASE-LIKE PROTEIN"/>
    <property type="match status" value="1"/>
</dbReference>
<dbReference type="InterPro" id="IPR038720">
    <property type="entry name" value="YprB_RNase_H-like_dom"/>
</dbReference>
<dbReference type="Gene3D" id="3.30.420.10">
    <property type="entry name" value="Ribonuclease H-like superfamily/Ribonuclease H"/>
    <property type="match status" value="1"/>
</dbReference>
<protein>
    <submittedName>
        <fullName evidence="2">Ribonuclease H-like domain-containing protein</fullName>
    </submittedName>
</protein>
<proteinExistence type="predicted"/>
<accession>A0ABR7P6V1</accession>
<name>A0ABR7P6V1_9FIRM</name>
<comment type="caution">
    <text evidence="2">The sequence shown here is derived from an EMBL/GenBank/DDBJ whole genome shotgun (WGS) entry which is preliminary data.</text>
</comment>
<dbReference type="RefSeq" id="WP_187558004.1">
    <property type="nucleotide sequence ID" value="NZ_JACRTP010000001.1"/>
</dbReference>
<dbReference type="InterPro" id="IPR036397">
    <property type="entry name" value="RNaseH_sf"/>
</dbReference>
<reference evidence="2 3" key="1">
    <citation type="submission" date="2020-08" db="EMBL/GenBank/DDBJ databases">
        <title>Genome public.</title>
        <authorList>
            <person name="Liu C."/>
            <person name="Sun Q."/>
        </authorList>
    </citation>
    <scope>NUCLEOTIDE SEQUENCE [LARGE SCALE GENOMIC DNA]</scope>
    <source>
        <strain evidence="2 3">3_YM_SP_D4_24.mj</strain>
    </source>
</reference>
<evidence type="ECO:0000313" key="3">
    <source>
        <dbReference type="Proteomes" id="UP000661649"/>
    </source>
</evidence>
<dbReference type="Pfam" id="PF13482">
    <property type="entry name" value="RNase_H_2"/>
    <property type="match status" value="1"/>
</dbReference>
<organism evidence="2 3">
    <name type="scientific">Blautia stercoris</name>
    <dbReference type="NCBI Taxonomy" id="871664"/>
    <lineage>
        <taxon>Bacteria</taxon>
        <taxon>Bacillati</taxon>
        <taxon>Bacillota</taxon>
        <taxon>Clostridia</taxon>
        <taxon>Lachnospirales</taxon>
        <taxon>Lachnospiraceae</taxon>
        <taxon>Blautia</taxon>
    </lineage>
</organism>
<dbReference type="InterPro" id="IPR012337">
    <property type="entry name" value="RNaseH-like_sf"/>
</dbReference>
<feature type="domain" description="YprB ribonuclease H-like" evidence="1">
    <location>
        <begin position="31"/>
        <end position="198"/>
    </location>
</feature>
<keyword evidence="3" id="KW-1185">Reference proteome</keyword>
<dbReference type="Proteomes" id="UP000661649">
    <property type="component" value="Unassembled WGS sequence"/>
</dbReference>
<gene>
    <name evidence="2" type="ORF">H8712_00465</name>
</gene>